<sequence>MTMQPLNCRTCGLAVMVEKFSNAHTSIQWLADASTCPVVSMRGHLPADDDCCPELRQSIDSAVRENTLTESRIELPTGTAIPRMSGARSG</sequence>
<keyword evidence="1" id="KW-0614">Plasmid</keyword>
<evidence type="ECO:0000313" key="2">
    <source>
        <dbReference type="Proteomes" id="UP000008710"/>
    </source>
</evidence>
<dbReference type="EMBL" id="CP000432">
    <property type="protein sequence ID" value="ABH00057.1"/>
    <property type="molecule type" value="Genomic_DNA"/>
</dbReference>
<name>Q0RXC9_RHOJR</name>
<protein>
    <recommendedName>
        <fullName evidence="3">Ferredoxin</fullName>
    </recommendedName>
</protein>
<geneLocation type="plasmid" evidence="1 2">
    <name>pRHL1</name>
</geneLocation>
<dbReference type="OrthoDB" id="4554341at2"/>
<evidence type="ECO:0000313" key="1">
    <source>
        <dbReference type="EMBL" id="ABH00057.1"/>
    </source>
</evidence>
<dbReference type="Proteomes" id="UP000008710">
    <property type="component" value="Plasmid pRHL1"/>
</dbReference>
<organism evidence="1 2">
    <name type="scientific">Rhodococcus jostii (strain RHA1)</name>
    <dbReference type="NCBI Taxonomy" id="101510"/>
    <lineage>
        <taxon>Bacteria</taxon>
        <taxon>Bacillati</taxon>
        <taxon>Actinomycetota</taxon>
        <taxon>Actinomycetes</taxon>
        <taxon>Mycobacteriales</taxon>
        <taxon>Nocardiaceae</taxon>
        <taxon>Rhodococcus</taxon>
    </lineage>
</organism>
<dbReference type="HOGENOM" id="CLU_133210_2_1_11"/>
<dbReference type="KEGG" id="rha:RHA1_ro09013"/>
<dbReference type="RefSeq" id="WP_011599733.1">
    <property type="nucleotide sequence ID" value="NC_008269.1"/>
</dbReference>
<gene>
    <name evidence="1" type="ordered locus">RHA1_ro09013</name>
</gene>
<accession>Q0RXC9</accession>
<reference evidence="2" key="1">
    <citation type="journal article" date="2006" name="Proc. Natl. Acad. Sci. U.S.A.">
        <title>The complete genome of Rhodococcus sp. RHA1 provides insights into a catabolic powerhouse.</title>
        <authorList>
            <person name="McLeod M.P."/>
            <person name="Warren R.L."/>
            <person name="Hsiao W.W.L."/>
            <person name="Araki N."/>
            <person name="Myhre M."/>
            <person name="Fernandes C."/>
            <person name="Miyazawa D."/>
            <person name="Wong W."/>
            <person name="Lillquist A.L."/>
            <person name="Wang D."/>
            <person name="Dosanjh M."/>
            <person name="Hara H."/>
            <person name="Petrescu A."/>
            <person name="Morin R.D."/>
            <person name="Yang G."/>
            <person name="Stott J.M."/>
            <person name="Schein J.E."/>
            <person name="Shin H."/>
            <person name="Smailus D."/>
            <person name="Siddiqui A.S."/>
            <person name="Marra M.A."/>
            <person name="Jones S.J.M."/>
            <person name="Holt R."/>
            <person name="Brinkman F.S.L."/>
            <person name="Miyauchi K."/>
            <person name="Fukuda M."/>
            <person name="Davies J.E."/>
            <person name="Mohn W.W."/>
            <person name="Eltis L.D."/>
        </authorList>
    </citation>
    <scope>NUCLEOTIDE SEQUENCE [LARGE SCALE GENOMIC DNA]</scope>
    <source>
        <strain evidence="2">RHA1</strain>
    </source>
</reference>
<evidence type="ECO:0008006" key="3">
    <source>
        <dbReference type="Google" id="ProtNLM"/>
    </source>
</evidence>
<proteinExistence type="predicted"/>
<dbReference type="AlphaFoldDB" id="Q0RXC9"/>